<protein>
    <submittedName>
        <fullName evidence="1">Uncharacterized protein</fullName>
    </submittedName>
</protein>
<evidence type="ECO:0000313" key="2">
    <source>
        <dbReference type="Proteomes" id="UP000006073"/>
    </source>
</evidence>
<name>S2DIY6_INDAL</name>
<sequence length="46" mass="5084">MNLKKTRQNFLLSLLGKQLLGNYNKGVGNMLKPLQKQLGPAALAFL</sequence>
<dbReference type="EMBL" id="ALWO02000020">
    <property type="protein sequence ID" value="EOZ99009.1"/>
    <property type="molecule type" value="Genomic_DNA"/>
</dbReference>
<evidence type="ECO:0000313" key="1">
    <source>
        <dbReference type="EMBL" id="EOZ99009.1"/>
    </source>
</evidence>
<keyword evidence="2" id="KW-1185">Reference proteome</keyword>
<proteinExistence type="predicted"/>
<dbReference type="AlphaFoldDB" id="S2DIY6"/>
<gene>
    <name evidence="1" type="ORF">A33Q_0864</name>
</gene>
<comment type="caution">
    <text evidence="1">The sequence shown here is derived from an EMBL/GenBank/DDBJ whole genome shotgun (WGS) entry which is preliminary data.</text>
</comment>
<accession>S2DIY6</accession>
<reference evidence="1 2" key="1">
    <citation type="journal article" date="2013" name="Genome Announc.">
        <title>Draft Genome Sequence of Indibacter alkaliphilus Strain LW1T, Isolated from Lonar Lake, a Haloalkaline Lake in the Buldana District of Maharashtra, India.</title>
        <authorList>
            <person name="Singh A."/>
            <person name="Kumar Jangir P."/>
            <person name="Sharma R."/>
            <person name="Singh A."/>
            <person name="Kumar Pinnaka A."/>
            <person name="Shivaji S."/>
        </authorList>
    </citation>
    <scope>NUCLEOTIDE SEQUENCE [LARGE SCALE GENOMIC DNA]</scope>
    <source>
        <strain evidence="2">CCUG 57479 / KCTC 22604 / LW1</strain>
    </source>
</reference>
<organism evidence="1 2">
    <name type="scientific">Indibacter alkaliphilus (strain CCUG 57479 / KCTC 22604 / LW1)</name>
    <dbReference type="NCBI Taxonomy" id="1189612"/>
    <lineage>
        <taxon>Bacteria</taxon>
        <taxon>Pseudomonadati</taxon>
        <taxon>Bacteroidota</taxon>
        <taxon>Cytophagia</taxon>
        <taxon>Cytophagales</taxon>
        <taxon>Cyclobacteriaceae</taxon>
    </lineage>
</organism>
<dbReference type="Proteomes" id="UP000006073">
    <property type="component" value="Unassembled WGS sequence"/>
</dbReference>
<dbReference type="STRING" id="1189612.A33Q_0864"/>